<protein>
    <recommendedName>
        <fullName evidence="3">Aldehyde dehydrogenase</fullName>
    </recommendedName>
</protein>
<dbReference type="InterPro" id="IPR016162">
    <property type="entry name" value="Ald_DH_N"/>
</dbReference>
<proteinExistence type="inferred from homology"/>
<evidence type="ECO:0000256" key="2">
    <source>
        <dbReference type="ARBA" id="ARBA00023002"/>
    </source>
</evidence>
<dbReference type="RefSeq" id="WP_146368685.1">
    <property type="nucleotide sequence ID" value="NZ_CP042295.1"/>
</dbReference>
<reference evidence="8 9" key="1">
    <citation type="journal article" date="2019" name="Microbiol. Resour. Announc.">
        <title>Complete Genome Sequences of Three Mycoplasma anserisalpingitis (Mycoplasma sp. 1220) Strains.</title>
        <authorList>
            <person name="Grozner D."/>
            <person name="Forro B."/>
            <person name="Kovacs A.B."/>
            <person name="Marton S."/>
            <person name="Banyai K."/>
            <person name="Kreizinger Z."/>
            <person name="Sulyok K.M."/>
            <person name="Gyuranecz M."/>
        </authorList>
    </citation>
    <scope>NUCLEOTIDE SEQUENCE [LARGE SCALE GENOMIC DNA]</scope>
    <source>
        <strain evidence="8 9">ATCC:BAA-2147</strain>
    </source>
</reference>
<dbReference type="Gene3D" id="3.40.605.10">
    <property type="entry name" value="Aldehyde Dehydrogenase, Chain A, domain 1"/>
    <property type="match status" value="1"/>
</dbReference>
<name>A0A5B8JXW2_9MOLU</name>
<dbReference type="AlphaFoldDB" id="A0A5B8JXW2"/>
<feature type="domain" description="Aldehyde dehydrogenase" evidence="7">
    <location>
        <begin position="4"/>
        <end position="389"/>
    </location>
</feature>
<dbReference type="InterPro" id="IPR016163">
    <property type="entry name" value="Ald_DH_C"/>
</dbReference>
<evidence type="ECO:0000256" key="5">
    <source>
        <dbReference type="PROSITE-ProRule" id="PRU10007"/>
    </source>
</evidence>
<dbReference type="EMBL" id="CP042295">
    <property type="protein sequence ID" value="QDY87129.1"/>
    <property type="molecule type" value="Genomic_DNA"/>
</dbReference>
<dbReference type="InterPro" id="IPR029510">
    <property type="entry name" value="Ald_DH_CS_GLU"/>
</dbReference>
<evidence type="ECO:0000256" key="3">
    <source>
        <dbReference type="PIRNR" id="PIRNR036492"/>
    </source>
</evidence>
<evidence type="ECO:0000256" key="6">
    <source>
        <dbReference type="RuleBase" id="RU003345"/>
    </source>
</evidence>
<evidence type="ECO:0000256" key="4">
    <source>
        <dbReference type="PIRSR" id="PIRSR036492-1"/>
    </source>
</evidence>
<dbReference type="PROSITE" id="PS00687">
    <property type="entry name" value="ALDEHYDE_DEHYDR_GLU"/>
    <property type="match status" value="1"/>
</dbReference>
<evidence type="ECO:0000259" key="7">
    <source>
        <dbReference type="Pfam" id="PF00171"/>
    </source>
</evidence>
<dbReference type="PANTHER" id="PTHR43570:SF16">
    <property type="entry name" value="ALDEHYDE DEHYDROGENASE TYPE III, ISOFORM Q"/>
    <property type="match status" value="1"/>
</dbReference>
<dbReference type="Gene3D" id="3.40.309.10">
    <property type="entry name" value="Aldehyde Dehydrogenase, Chain A, domain 2"/>
    <property type="match status" value="1"/>
</dbReference>
<feature type="active site" evidence="4">
    <location>
        <position position="227"/>
    </location>
</feature>
<dbReference type="InterPro" id="IPR015590">
    <property type="entry name" value="Aldehyde_DH_dom"/>
</dbReference>
<dbReference type="PANTHER" id="PTHR43570">
    <property type="entry name" value="ALDEHYDE DEHYDROGENASE"/>
    <property type="match status" value="1"/>
</dbReference>
<dbReference type="PIRSF" id="PIRSF036492">
    <property type="entry name" value="ALDH"/>
    <property type="match status" value="1"/>
</dbReference>
<dbReference type="Proteomes" id="UP000318927">
    <property type="component" value="Chromosome"/>
</dbReference>
<accession>A0A5B8JXW2</accession>
<evidence type="ECO:0000313" key="9">
    <source>
        <dbReference type="Proteomes" id="UP000318927"/>
    </source>
</evidence>
<dbReference type="InterPro" id="IPR016161">
    <property type="entry name" value="Ald_DH/histidinol_DH"/>
</dbReference>
<dbReference type="GO" id="GO:0006081">
    <property type="term" value="P:aldehyde metabolic process"/>
    <property type="evidence" value="ECO:0007669"/>
    <property type="project" value="InterPro"/>
</dbReference>
<sequence>MKEKIRERKEQLKYLKKIIIKYESYLCDAIFKDLSKPKEEFILTELFGVYDEFNFFIKKLNKLNKLKKFKNGFYDLFSETGYVYQPVGKVLILNTWNYPINLLFIPLAGSLGSGNETVLRLHPFTPEINKVIKLIVDDYNQVYSNIQLADNKGDLIDFINNNEWNFIFYTGSTNIGYKIKKIADSKNISCCLELGGKSPSIIFSDCKINKTIDEILFGKSLNMGQTCIAPDYLLVESSIYNKFILNFEKTLNKFNKRLKTSKIINENSKERIKSYHKDITLDKIQLLEISNIDCSIMKQEIFGPVLPIVKFDNFKDIKRVIDKNKNPLSIYAFTENNKNIEFIKTISTGNIMINSTMSVLNNNKLSFGGIGNSGINRYRGKASFELFSNKISFNKNIFDPYLFIKNNLYSKTNKFIIKLIHKIKSR</sequence>
<gene>
    <name evidence="8" type="ORF">FRW55_03120</name>
</gene>
<dbReference type="SUPFAM" id="SSF53720">
    <property type="entry name" value="ALDH-like"/>
    <property type="match status" value="1"/>
</dbReference>
<dbReference type="KEGG" id="mans:FRW55_03120"/>
<dbReference type="InterPro" id="IPR012394">
    <property type="entry name" value="Aldehyde_DH_NAD(P)"/>
</dbReference>
<dbReference type="OrthoDB" id="9762913at2"/>
<keyword evidence="9" id="KW-1185">Reference proteome</keyword>
<dbReference type="GO" id="GO:0005737">
    <property type="term" value="C:cytoplasm"/>
    <property type="evidence" value="ECO:0007669"/>
    <property type="project" value="TreeGrafter"/>
</dbReference>
<feature type="active site" evidence="4 5">
    <location>
        <position position="193"/>
    </location>
</feature>
<dbReference type="Pfam" id="PF00171">
    <property type="entry name" value="Aldedh"/>
    <property type="match status" value="1"/>
</dbReference>
<dbReference type="GO" id="GO:0004029">
    <property type="term" value="F:aldehyde dehydrogenase (NAD+) activity"/>
    <property type="evidence" value="ECO:0007669"/>
    <property type="project" value="TreeGrafter"/>
</dbReference>
<keyword evidence="2 3" id="KW-0560">Oxidoreductase</keyword>
<evidence type="ECO:0000313" key="8">
    <source>
        <dbReference type="EMBL" id="QDY87129.1"/>
    </source>
</evidence>
<comment type="similarity">
    <text evidence="1 3 6">Belongs to the aldehyde dehydrogenase family.</text>
</comment>
<evidence type="ECO:0000256" key="1">
    <source>
        <dbReference type="ARBA" id="ARBA00009986"/>
    </source>
</evidence>
<organism evidence="8 9">
    <name type="scientific">Mycoplasma anserisalpingitidis</name>
    <dbReference type="NCBI Taxonomy" id="519450"/>
    <lineage>
        <taxon>Bacteria</taxon>
        <taxon>Bacillati</taxon>
        <taxon>Mycoplasmatota</taxon>
        <taxon>Mollicutes</taxon>
        <taxon>Mycoplasmataceae</taxon>
        <taxon>Mycoplasma</taxon>
    </lineage>
</organism>